<dbReference type="InterPro" id="IPR019156">
    <property type="entry name" value="Ataxin-10_domain"/>
</dbReference>
<keyword evidence="2" id="KW-0131">Cell cycle</keyword>
<feature type="domain" description="Ataxin-10" evidence="3">
    <location>
        <begin position="369"/>
        <end position="461"/>
    </location>
</feature>
<dbReference type="AlphaFoldDB" id="A0A7J7NDQ6"/>
<dbReference type="InterPro" id="IPR051374">
    <property type="entry name" value="Ataxin-10/CTR86_families"/>
</dbReference>
<name>A0A7J7NDQ6_9MAGN</name>
<proteinExistence type="predicted"/>
<evidence type="ECO:0000256" key="2">
    <source>
        <dbReference type="ARBA" id="ARBA00023306"/>
    </source>
</evidence>
<protein>
    <recommendedName>
        <fullName evidence="3">Ataxin-10 domain-containing protein</fullName>
    </recommendedName>
</protein>
<dbReference type="InterPro" id="IPR016024">
    <property type="entry name" value="ARM-type_fold"/>
</dbReference>
<dbReference type="Proteomes" id="UP000541444">
    <property type="component" value="Unassembled WGS sequence"/>
</dbReference>
<evidence type="ECO:0000313" key="4">
    <source>
        <dbReference type="EMBL" id="KAF6165140.1"/>
    </source>
</evidence>
<dbReference type="GO" id="GO:0005829">
    <property type="term" value="C:cytosol"/>
    <property type="evidence" value="ECO:0007669"/>
    <property type="project" value="TreeGrafter"/>
</dbReference>
<evidence type="ECO:0000313" key="5">
    <source>
        <dbReference type="Proteomes" id="UP000541444"/>
    </source>
</evidence>
<dbReference type="Pfam" id="PF09759">
    <property type="entry name" value="Atx10homo_assoc"/>
    <property type="match status" value="1"/>
</dbReference>
<evidence type="ECO:0000256" key="1">
    <source>
        <dbReference type="ARBA" id="ARBA00022618"/>
    </source>
</evidence>
<accession>A0A7J7NDQ6</accession>
<dbReference type="PANTHER" id="PTHR13255:SF0">
    <property type="entry name" value="ATAXIN-10"/>
    <property type="match status" value="1"/>
</dbReference>
<dbReference type="GO" id="GO:0051301">
    <property type="term" value="P:cell division"/>
    <property type="evidence" value="ECO:0007669"/>
    <property type="project" value="UniProtKB-KW"/>
</dbReference>
<dbReference type="OrthoDB" id="379794at2759"/>
<comment type="caution">
    <text evidence="4">The sequence shown here is derived from an EMBL/GenBank/DDBJ whole genome shotgun (WGS) entry which is preliminary data.</text>
</comment>
<keyword evidence="1" id="KW-0132">Cell division</keyword>
<organism evidence="4 5">
    <name type="scientific">Kingdonia uniflora</name>
    <dbReference type="NCBI Taxonomy" id="39325"/>
    <lineage>
        <taxon>Eukaryota</taxon>
        <taxon>Viridiplantae</taxon>
        <taxon>Streptophyta</taxon>
        <taxon>Embryophyta</taxon>
        <taxon>Tracheophyta</taxon>
        <taxon>Spermatophyta</taxon>
        <taxon>Magnoliopsida</taxon>
        <taxon>Ranunculales</taxon>
        <taxon>Circaeasteraceae</taxon>
        <taxon>Kingdonia</taxon>
    </lineage>
</organism>
<dbReference type="PANTHER" id="PTHR13255">
    <property type="entry name" value="ATAXIN-10"/>
    <property type="match status" value="1"/>
</dbReference>
<dbReference type="InterPro" id="IPR011989">
    <property type="entry name" value="ARM-like"/>
</dbReference>
<dbReference type="EMBL" id="JACGCM010000859">
    <property type="protein sequence ID" value="KAF6165140.1"/>
    <property type="molecule type" value="Genomic_DNA"/>
</dbReference>
<sequence>MDTPYSLLLSSTNTSALDEALESLLKSSKTSTTRSEIDTLIPLLLQLTESLSNTASSTRPLLISTIQVIRNLCAGEMVNQNSFIKQNWVEIFAASLDFERNSDYGVLRIWLQLLGNVCLAGVDHQRVVWGLLFPNLFSEITKVPSSEICDPLCMILYTCCNGNSMRVGELCGAEGLPIIAEIVTTASTAGFGEEWFKWLIAEICFKDSNFQVLFNKLKSDSKDTHFTAEQAFVLGVLSEILNQQLDQVFVPNDFVLCVFGILKAAIEVVDFFLRGKSGLPTGSPAIDVVGFSITILRDICAQDGKIVTKFEVSTDVVDSLMSAGFLDLLLDMLRDLEPPELIRKSISQGADQERPSTSYLLKVCPYKGFRRDIVAVLANCMYHRRHVQDEIRKKNGIILLLQQCVVDEDNPFLREWGLWSVRNLLEGNEENQQEVTELRLQGSVNVPELSRLGLRVEVDQRTQRPKLVNDS</sequence>
<evidence type="ECO:0000259" key="3">
    <source>
        <dbReference type="Pfam" id="PF09759"/>
    </source>
</evidence>
<keyword evidence="5" id="KW-1185">Reference proteome</keyword>
<dbReference type="SUPFAM" id="SSF48371">
    <property type="entry name" value="ARM repeat"/>
    <property type="match status" value="1"/>
</dbReference>
<gene>
    <name evidence="4" type="ORF">GIB67_000724</name>
</gene>
<dbReference type="Gene3D" id="1.25.10.10">
    <property type="entry name" value="Leucine-rich Repeat Variant"/>
    <property type="match status" value="2"/>
</dbReference>
<reference evidence="4 5" key="1">
    <citation type="journal article" date="2020" name="IScience">
        <title>Genome Sequencing of the Endangered Kingdonia uniflora (Circaeasteraceae, Ranunculales) Reveals Potential Mechanisms of Evolutionary Specialization.</title>
        <authorList>
            <person name="Sun Y."/>
            <person name="Deng T."/>
            <person name="Zhang A."/>
            <person name="Moore M.J."/>
            <person name="Landis J.B."/>
            <person name="Lin N."/>
            <person name="Zhang H."/>
            <person name="Zhang X."/>
            <person name="Huang J."/>
            <person name="Zhang X."/>
            <person name="Sun H."/>
            <person name="Wang H."/>
        </authorList>
    </citation>
    <scope>NUCLEOTIDE SEQUENCE [LARGE SCALE GENOMIC DNA]</scope>
    <source>
        <strain evidence="4">TB1705</strain>
        <tissue evidence="4">Leaf</tissue>
    </source>
</reference>